<dbReference type="RefSeq" id="WP_194233904.1">
    <property type="nucleotide sequence ID" value="NZ_AP025343.1"/>
</dbReference>
<dbReference type="Pfam" id="PF05400">
    <property type="entry name" value="FliT"/>
    <property type="match status" value="1"/>
</dbReference>
<dbReference type="AlphaFoldDB" id="A0A920CT73"/>
<evidence type="ECO:0000256" key="5">
    <source>
        <dbReference type="ARBA" id="ARBA00093765"/>
    </source>
</evidence>
<sequence>MDDNIEYLISKLEDAASQMIGRLQMVSYEELVSYVDERQDIINQLEMKLNVNPPDDRQRARISAIIDSDSAVRRKIELFKNEAADWLQQKERKKVQRNAYESVYQQPDSILLDQKK</sequence>
<evidence type="ECO:0000256" key="1">
    <source>
        <dbReference type="ARBA" id="ARBA00004514"/>
    </source>
</evidence>
<protein>
    <recommendedName>
        <fullName evidence="7">Flagellar protein FliT</fullName>
    </recommendedName>
</protein>
<evidence type="ECO:0000313" key="8">
    <source>
        <dbReference type="EMBL" id="GIO48909.1"/>
    </source>
</evidence>
<keyword evidence="2" id="KW-0963">Cytoplasm</keyword>
<comment type="caution">
    <text evidence="8">The sequence shown here is derived from an EMBL/GenBank/DDBJ whole genome shotgun (WGS) entry which is preliminary data.</text>
</comment>
<evidence type="ECO:0000256" key="7">
    <source>
        <dbReference type="ARBA" id="ARBA00093797"/>
    </source>
</evidence>
<evidence type="ECO:0000256" key="3">
    <source>
        <dbReference type="ARBA" id="ARBA00022795"/>
    </source>
</evidence>
<dbReference type="Proteomes" id="UP000682811">
    <property type="component" value="Unassembled WGS sequence"/>
</dbReference>
<name>A0A920CT73_9BACL</name>
<dbReference type="InterPro" id="IPR008622">
    <property type="entry name" value="FliT"/>
</dbReference>
<proteinExistence type="inferred from homology"/>
<gene>
    <name evidence="8" type="ORF">J34TS1_36740</name>
</gene>
<keyword evidence="4" id="KW-0143">Chaperone</keyword>
<reference evidence="8 9" key="1">
    <citation type="submission" date="2021-03" db="EMBL/GenBank/DDBJ databases">
        <title>Antimicrobial resistance genes in bacteria isolated from Japanese honey, and their potential for conferring macrolide and lincosamide resistance in the American foulbrood pathogen Paenibacillus larvae.</title>
        <authorList>
            <person name="Okamoto M."/>
            <person name="Kumagai M."/>
            <person name="Kanamori H."/>
            <person name="Takamatsu D."/>
        </authorList>
    </citation>
    <scope>NUCLEOTIDE SEQUENCE [LARGE SCALE GENOMIC DNA]</scope>
    <source>
        <strain evidence="8 9">J34TS1</strain>
    </source>
</reference>
<accession>A0A920CT73</accession>
<evidence type="ECO:0000256" key="2">
    <source>
        <dbReference type="ARBA" id="ARBA00022490"/>
    </source>
</evidence>
<keyword evidence="3" id="KW-1005">Bacterial flagellum biogenesis</keyword>
<evidence type="ECO:0000313" key="9">
    <source>
        <dbReference type="Proteomes" id="UP000682811"/>
    </source>
</evidence>
<evidence type="ECO:0000256" key="4">
    <source>
        <dbReference type="ARBA" id="ARBA00023186"/>
    </source>
</evidence>
<keyword evidence="9" id="KW-1185">Reference proteome</keyword>
<comment type="similarity">
    <text evidence="6">Belongs to the bacillales FliT family.</text>
</comment>
<dbReference type="EMBL" id="BORT01000017">
    <property type="protein sequence ID" value="GIO48909.1"/>
    <property type="molecule type" value="Genomic_DNA"/>
</dbReference>
<comment type="subcellular location">
    <subcellularLocation>
        <location evidence="1">Cytoplasm</location>
        <location evidence="1">Cytosol</location>
    </subcellularLocation>
</comment>
<evidence type="ECO:0000256" key="6">
    <source>
        <dbReference type="ARBA" id="ARBA00093785"/>
    </source>
</evidence>
<comment type="function">
    <text evidence="5">May act as an export chaperone for the filament capping protein FliD.</text>
</comment>
<organism evidence="8 9">
    <name type="scientific">Paenibacillus azoreducens</name>
    <dbReference type="NCBI Taxonomy" id="116718"/>
    <lineage>
        <taxon>Bacteria</taxon>
        <taxon>Bacillati</taxon>
        <taxon>Bacillota</taxon>
        <taxon>Bacilli</taxon>
        <taxon>Bacillales</taxon>
        <taxon>Paenibacillaceae</taxon>
        <taxon>Paenibacillus</taxon>
    </lineage>
</organism>